<dbReference type="RefSeq" id="WP_234219560.1">
    <property type="nucleotide sequence ID" value="NZ_JAGQAF010000005.1"/>
</dbReference>
<organism evidence="4 5">
    <name type="scientific">Ruegeria pomeroyi</name>
    <dbReference type="NCBI Taxonomy" id="89184"/>
    <lineage>
        <taxon>Bacteria</taxon>
        <taxon>Pseudomonadati</taxon>
        <taxon>Pseudomonadota</taxon>
        <taxon>Alphaproteobacteria</taxon>
        <taxon>Rhodobacterales</taxon>
        <taxon>Roseobacteraceae</taxon>
        <taxon>Ruegeria</taxon>
    </lineage>
</organism>
<dbReference type="InterPro" id="IPR019734">
    <property type="entry name" value="TPR_rpt"/>
</dbReference>
<dbReference type="GO" id="GO:0004016">
    <property type="term" value="F:adenylate cyclase activity"/>
    <property type="evidence" value="ECO:0007669"/>
    <property type="project" value="UniProtKB-ARBA"/>
</dbReference>
<dbReference type="InterPro" id="IPR029787">
    <property type="entry name" value="Nucleotide_cyclase"/>
</dbReference>
<dbReference type="AlphaFoldDB" id="A0A9Q3ZP42"/>
<evidence type="ECO:0000259" key="3">
    <source>
        <dbReference type="PROSITE" id="PS50125"/>
    </source>
</evidence>
<dbReference type="Gene3D" id="3.40.50.10070">
    <property type="entry name" value="TolB, N-terminal domain"/>
    <property type="match status" value="1"/>
</dbReference>
<evidence type="ECO:0000256" key="2">
    <source>
        <dbReference type="SAM" id="MobiDB-lite"/>
    </source>
</evidence>
<dbReference type="Gene3D" id="3.30.70.1230">
    <property type="entry name" value="Nucleotide cyclase"/>
    <property type="match status" value="1"/>
</dbReference>
<protein>
    <submittedName>
        <fullName evidence="4">Adenylate/guanylate cyclase domain-containing protein</fullName>
    </submittedName>
</protein>
<dbReference type="InterPro" id="IPR011990">
    <property type="entry name" value="TPR-like_helical_dom_sf"/>
</dbReference>
<dbReference type="CDD" id="cd07302">
    <property type="entry name" value="CHD"/>
    <property type="match status" value="1"/>
</dbReference>
<gene>
    <name evidence="4" type="ORF">KBY27_09425</name>
</gene>
<comment type="caution">
    <text evidence="4">The sequence shown here is derived from an EMBL/GenBank/DDBJ whole genome shotgun (WGS) entry which is preliminary data.</text>
</comment>
<dbReference type="PROSITE" id="PS50293">
    <property type="entry name" value="TPR_REGION"/>
    <property type="match status" value="1"/>
</dbReference>
<dbReference type="SUPFAM" id="SSF48452">
    <property type="entry name" value="TPR-like"/>
    <property type="match status" value="1"/>
</dbReference>
<dbReference type="EMBL" id="JAGQAF010000005">
    <property type="protein sequence ID" value="MCE8537677.1"/>
    <property type="molecule type" value="Genomic_DNA"/>
</dbReference>
<dbReference type="Pfam" id="PF13432">
    <property type="entry name" value="TPR_16"/>
    <property type="match status" value="1"/>
</dbReference>
<keyword evidence="1" id="KW-0802">TPR repeat</keyword>
<dbReference type="Proteomes" id="UP000813672">
    <property type="component" value="Unassembled WGS sequence"/>
</dbReference>
<sequence>MDNERVSRRLSAILAADIVGYSRLMAEDESATLNALNRHRREVFDPCVSRHNGRIVKLMGDGALVEFLSVSNAVQCATEIQRTMADMDDAGGISLRIGVNLGDVILQDDDIFGDGVNVASRLEQLAQPGGVCVSSVVQESVGGRLGITFQDGGQVSVKNIDRALRVYHWHPQDAPPPPRGNAKPEKPRDPGYAIAVLPLDNMSGDPEQEYFSDGISEDIITDLSKVSGLTVIARNSSFAYKGRSIDLRVVGRELGVTHVLEGSVRRAGQRVRITAQLIDTKDGSHVWADRYDRDLTDIFAVQDEVTLEIVKALKVSLSSRERANIADVGTSNIEAHEDYMRMRGFLFFPGMNAEGWRKAVAYGERAIARDPGYADAYGMLALMHLLDYHNRWSGAPSEEAMQKADTLVRRSLELGPENIWSNNAYAAIARWQGKLDEAVQALDRAMSKSSDYAMGWFTRGEIEIAQGKLDDAIEHLERAIRLDPSFRHQFMQFLAMAHFLKGSFETAALFLKERVFLVKDTDIGRAWLASALGHLGEVEEARQVWQEMLEINPAFDIRTRLARLTLTDPGHERLILQGLEKAGLLADS</sequence>
<dbReference type="SUPFAM" id="SSF55073">
    <property type="entry name" value="Nucleotide cyclase"/>
    <property type="match status" value="1"/>
</dbReference>
<dbReference type="Pfam" id="PF00211">
    <property type="entry name" value="Guanylate_cyc"/>
    <property type="match status" value="1"/>
</dbReference>
<feature type="repeat" description="TPR" evidence="1">
    <location>
        <begin position="453"/>
        <end position="486"/>
    </location>
</feature>
<dbReference type="PROSITE" id="PS50005">
    <property type="entry name" value="TPR"/>
    <property type="match status" value="1"/>
</dbReference>
<dbReference type="PANTHER" id="PTHR43081:SF19">
    <property type="entry name" value="PH-SENSITIVE ADENYLATE CYCLASE RV1264"/>
    <property type="match status" value="1"/>
</dbReference>
<evidence type="ECO:0000313" key="5">
    <source>
        <dbReference type="Proteomes" id="UP000813672"/>
    </source>
</evidence>
<dbReference type="Gene3D" id="1.25.40.10">
    <property type="entry name" value="Tetratricopeptide repeat domain"/>
    <property type="match status" value="1"/>
</dbReference>
<dbReference type="InterPro" id="IPR050697">
    <property type="entry name" value="Adenylyl/Guanylyl_Cyclase_3/4"/>
</dbReference>
<feature type="domain" description="Guanylate cyclase" evidence="3">
    <location>
        <begin position="12"/>
        <end position="123"/>
    </location>
</feature>
<dbReference type="SMART" id="SM00028">
    <property type="entry name" value="TPR"/>
    <property type="match status" value="3"/>
</dbReference>
<evidence type="ECO:0000256" key="1">
    <source>
        <dbReference type="PROSITE-ProRule" id="PRU00339"/>
    </source>
</evidence>
<proteinExistence type="predicted"/>
<feature type="region of interest" description="Disordered" evidence="2">
    <location>
        <begin position="169"/>
        <end position="189"/>
    </location>
</feature>
<dbReference type="PANTHER" id="PTHR43081">
    <property type="entry name" value="ADENYLATE CYCLASE, TERMINAL-DIFFERENTIATION SPECIFIC-RELATED"/>
    <property type="match status" value="1"/>
</dbReference>
<dbReference type="InterPro" id="IPR001054">
    <property type="entry name" value="A/G_cyclase"/>
</dbReference>
<reference evidence="4" key="1">
    <citation type="journal article" date="2021" name="Environ. Microbiol.">
        <title>Cryptic niche differentiation of novel sediment ecotypes of Rugeria pomeroyi correlates with nitrate respiration.</title>
        <authorList>
            <person name="Lin X."/>
            <person name="McNichol J."/>
            <person name="Chu X."/>
            <person name="Qian Y."/>
            <person name="Luo H."/>
        </authorList>
    </citation>
    <scope>NUCLEOTIDE SEQUENCE</scope>
    <source>
        <strain evidence="4">SZCCDBB064</strain>
    </source>
</reference>
<dbReference type="GO" id="GO:0035556">
    <property type="term" value="P:intracellular signal transduction"/>
    <property type="evidence" value="ECO:0007669"/>
    <property type="project" value="InterPro"/>
</dbReference>
<dbReference type="PROSITE" id="PS50125">
    <property type="entry name" value="GUANYLATE_CYCLASE_2"/>
    <property type="match status" value="1"/>
</dbReference>
<name>A0A9Q3ZP42_9RHOB</name>
<evidence type="ECO:0000313" key="4">
    <source>
        <dbReference type="EMBL" id="MCE8537677.1"/>
    </source>
</evidence>
<dbReference type="GO" id="GO:0006171">
    <property type="term" value="P:cAMP biosynthetic process"/>
    <property type="evidence" value="ECO:0007669"/>
    <property type="project" value="TreeGrafter"/>
</dbReference>
<accession>A0A9Q3ZP42</accession>